<feature type="transmembrane region" description="Helical" evidence="6">
    <location>
        <begin position="361"/>
        <end position="381"/>
    </location>
</feature>
<proteinExistence type="predicted"/>
<evidence type="ECO:0000313" key="9">
    <source>
        <dbReference type="Proteomes" id="UP000824504"/>
    </source>
</evidence>
<dbReference type="Proteomes" id="UP000824504">
    <property type="component" value="Chromosome"/>
</dbReference>
<dbReference type="Pfam" id="PF02687">
    <property type="entry name" value="FtsX"/>
    <property type="match status" value="1"/>
</dbReference>
<evidence type="ECO:0000256" key="6">
    <source>
        <dbReference type="SAM" id="Phobius"/>
    </source>
</evidence>
<keyword evidence="5 6" id="KW-0472">Membrane</keyword>
<comment type="subcellular location">
    <subcellularLocation>
        <location evidence="1">Cell membrane</location>
        <topology evidence="1">Multi-pass membrane protein</topology>
    </subcellularLocation>
</comment>
<gene>
    <name evidence="8" type="ORF">KDB89_00550</name>
</gene>
<evidence type="ECO:0000256" key="2">
    <source>
        <dbReference type="ARBA" id="ARBA00022475"/>
    </source>
</evidence>
<reference evidence="8 9" key="1">
    <citation type="submission" date="2021-07" db="EMBL/GenBank/DDBJ databases">
        <title>complete genome sequencing of Tessaracoccus sp.J1M15.</title>
        <authorList>
            <person name="Bae J.-W."/>
            <person name="Kim D.-y."/>
        </authorList>
    </citation>
    <scope>NUCLEOTIDE SEQUENCE [LARGE SCALE GENOMIC DNA]</scope>
    <source>
        <strain evidence="8 9">J1M15</strain>
    </source>
</reference>
<accession>A0ABX8SP70</accession>
<keyword evidence="2" id="KW-1003">Cell membrane</keyword>
<feature type="transmembrane region" description="Helical" evidence="6">
    <location>
        <begin position="480"/>
        <end position="502"/>
    </location>
</feature>
<feature type="transmembrane region" description="Helical" evidence="6">
    <location>
        <begin position="402"/>
        <end position="421"/>
    </location>
</feature>
<feature type="transmembrane region" description="Helical" evidence="6">
    <location>
        <begin position="433"/>
        <end position="452"/>
    </location>
</feature>
<feature type="domain" description="ABC3 transporter permease C-terminal" evidence="7">
    <location>
        <begin position="713"/>
        <end position="825"/>
    </location>
</feature>
<keyword evidence="4 6" id="KW-1133">Transmembrane helix</keyword>
<evidence type="ECO:0000256" key="5">
    <source>
        <dbReference type="ARBA" id="ARBA00023136"/>
    </source>
</evidence>
<feature type="transmembrane region" description="Helical" evidence="6">
    <location>
        <begin position="711"/>
        <end position="732"/>
    </location>
</feature>
<name>A0ABX8SP70_9ACTN</name>
<evidence type="ECO:0000256" key="3">
    <source>
        <dbReference type="ARBA" id="ARBA00022692"/>
    </source>
</evidence>
<evidence type="ECO:0000259" key="7">
    <source>
        <dbReference type="Pfam" id="PF02687"/>
    </source>
</evidence>
<dbReference type="InterPro" id="IPR003838">
    <property type="entry name" value="ABC3_permease_C"/>
</dbReference>
<feature type="transmembrane region" description="Helical" evidence="6">
    <location>
        <begin position="753"/>
        <end position="785"/>
    </location>
</feature>
<feature type="transmembrane region" description="Helical" evidence="6">
    <location>
        <begin position="313"/>
        <end position="341"/>
    </location>
</feature>
<protein>
    <submittedName>
        <fullName evidence="8">ABC transporter permease</fullName>
    </submittedName>
</protein>
<keyword evidence="3 6" id="KW-0812">Transmembrane</keyword>
<dbReference type="EMBL" id="CP079216">
    <property type="protein sequence ID" value="QXT63014.1"/>
    <property type="molecule type" value="Genomic_DNA"/>
</dbReference>
<dbReference type="RefSeq" id="WP_219082472.1">
    <property type="nucleotide sequence ID" value="NZ_CP079216.1"/>
</dbReference>
<evidence type="ECO:0000313" key="8">
    <source>
        <dbReference type="EMBL" id="QXT63014.1"/>
    </source>
</evidence>
<feature type="transmembrane region" description="Helical" evidence="6">
    <location>
        <begin position="797"/>
        <end position="821"/>
    </location>
</feature>
<evidence type="ECO:0000256" key="1">
    <source>
        <dbReference type="ARBA" id="ARBA00004651"/>
    </source>
</evidence>
<sequence length="829" mass="85036">MNRSSVHLTGLLLRGHRWGGEFAVGGLVACVVALLVGVSALTLSGRQSADALLGSYSHRVQDTAPLGDELSKTDVTAVASAVDAAGASNVGIQLVSSSLWPDQLPVTYSNGQVQIVAYFEDLRVSADSQLPGTQPVTSGRAPVSAGEVALSESLAERLGHPDRVSLFGGRVTLNVTGTVSPVYGEHSWRIVAAPGTWSTFPADEIREGYPQADGGLSVLWDGDAGLEAVLQAVATTNPATAGVESMLTGYVSRDGVIASATTPAESLPFFVPGALLVAFASLVVVNLQRTRVLSLRRSLEGVGMSRTQVMGPVLAGLGIRLAVAVIGGGAAGMAVAMLGRWTVLPLLADQPLSPLPAVGRILPALLMVALAVGLATAGARFHVPSRRRRSSLAMALRGVAQTIPWAFLRRAAVVVVLGWSLPSLVMATDLDAAARAAVPFTGGIVMLLPDVLRGCVRGLQVGRVTTLSARRMMEADRARYSWAVIALAVTVAVPTVFATLYATSFRLEEERNTPSIPSGQLWIQGAGLGSPELVERAAAVVAEDPGLARPIVLDAVDGAASAANSAGAFGIWGLHDPGDLTRLLGWPPASAVEEALASGALVTWGDAGRGLVTYGADGLEETAVPTAVIALDSDLGLAVDPAILQMVAGAMLSSAALDLGGTVTTGTDVVFTDVTVEQQQQAVDGVTAAGITAKAVAYTTPPMPLTFPGEWIVALAGLIAAMLVLVWAVLSGQARQLRDYAARMLAVGLEPRWSWGVLAVQSALVLLTGLVGGLVAGLLAIGIFARFAVGGALTLTIPWAFIGGAVAGATLAAVVASVLALRRLRPQAG</sequence>
<keyword evidence="9" id="KW-1185">Reference proteome</keyword>
<organism evidence="8 9">
    <name type="scientific">Tessaracoccus palaemonis</name>
    <dbReference type="NCBI Taxonomy" id="2829499"/>
    <lineage>
        <taxon>Bacteria</taxon>
        <taxon>Bacillati</taxon>
        <taxon>Actinomycetota</taxon>
        <taxon>Actinomycetes</taxon>
        <taxon>Propionibacteriales</taxon>
        <taxon>Propionibacteriaceae</taxon>
        <taxon>Tessaracoccus</taxon>
    </lineage>
</organism>
<evidence type="ECO:0000256" key="4">
    <source>
        <dbReference type="ARBA" id="ARBA00022989"/>
    </source>
</evidence>
<feature type="transmembrane region" description="Helical" evidence="6">
    <location>
        <begin position="269"/>
        <end position="287"/>
    </location>
</feature>
<feature type="transmembrane region" description="Helical" evidence="6">
    <location>
        <begin position="21"/>
        <end position="43"/>
    </location>
</feature>